<dbReference type="InterPro" id="IPR005467">
    <property type="entry name" value="His_kinase_dom"/>
</dbReference>
<dbReference type="SMART" id="SM00387">
    <property type="entry name" value="HATPase_c"/>
    <property type="match status" value="1"/>
</dbReference>
<dbReference type="InterPro" id="IPR036890">
    <property type="entry name" value="HATPase_C_sf"/>
</dbReference>
<evidence type="ECO:0000256" key="6">
    <source>
        <dbReference type="ARBA" id="ARBA00022777"/>
    </source>
</evidence>
<evidence type="ECO:0000259" key="10">
    <source>
        <dbReference type="PROSITE" id="PS50109"/>
    </source>
</evidence>
<evidence type="ECO:0000313" key="12">
    <source>
        <dbReference type="Proteomes" id="UP000235589"/>
    </source>
</evidence>
<evidence type="ECO:0000256" key="1">
    <source>
        <dbReference type="ARBA" id="ARBA00000085"/>
    </source>
</evidence>
<dbReference type="InterPro" id="IPR050351">
    <property type="entry name" value="BphY/WalK/GraS-like"/>
</dbReference>
<keyword evidence="4" id="KW-0597">Phosphoprotein</keyword>
<feature type="domain" description="Histidine kinase" evidence="10">
    <location>
        <begin position="352"/>
        <end position="562"/>
    </location>
</feature>
<evidence type="ECO:0000256" key="2">
    <source>
        <dbReference type="ARBA" id="ARBA00004370"/>
    </source>
</evidence>
<protein>
    <recommendedName>
        <fullName evidence="3">histidine kinase</fullName>
        <ecNumber evidence="3">2.7.13.3</ecNumber>
    </recommendedName>
</protein>
<evidence type="ECO:0000256" key="3">
    <source>
        <dbReference type="ARBA" id="ARBA00012438"/>
    </source>
</evidence>
<dbReference type="Gene3D" id="3.30.565.10">
    <property type="entry name" value="Histidine kinase-like ATPase, C-terminal domain"/>
    <property type="match status" value="1"/>
</dbReference>
<evidence type="ECO:0000256" key="5">
    <source>
        <dbReference type="ARBA" id="ARBA00022679"/>
    </source>
</evidence>
<comment type="subcellular location">
    <subcellularLocation>
        <location evidence="2">Membrane</location>
    </subcellularLocation>
</comment>
<dbReference type="InterPro" id="IPR003661">
    <property type="entry name" value="HisK_dim/P_dom"/>
</dbReference>
<accession>A0A2K9P1M7</accession>
<dbReference type="GeneID" id="98062411"/>
<dbReference type="SMART" id="SM00388">
    <property type="entry name" value="HisKA"/>
    <property type="match status" value="1"/>
</dbReference>
<keyword evidence="6" id="KW-0418">Kinase</keyword>
<evidence type="ECO:0000256" key="9">
    <source>
        <dbReference type="SAM" id="Phobius"/>
    </source>
</evidence>
<sequence>MKLSSRIFGGIILTTLISVVFTTVIVAGLLYNNLSNETKTQIKNEAEYISEIQNISPVTMDISRLGNRGQNRITLIGSDGTVKYDNYSDFNDMENHIGRPEVQDALEKGSGESTRTSDTFGKKTYYYAVRLSSGDILRVACETSSMFGVIFKAMPGILFSIIILLAIAMSVAGFLTKTIVNPINELDIDNPTAAKAYDELSPLLVKIDTQNKEMIEQISTIYDTQRENEFITQHMNDGLIIISSGGHIISANMAAKKIFDFDNVSSNNGKINYLSICRDKKYMEAVEKAFHGISGDITLERGERIYRISVSSVAKDFSAGNGNDKIYAVLMFIHDVTEREASEQMRREFSANVSHELKTPLTSIMGCSEIMKAGIAKPEDMPRFLGQINSEAKRLLALIDDIIRLSSLDEGNGIEMSDVDLYKVSGDVLNELEMKAKQSKITLELEGSSQSIEGNERLIHEMIFNLCDNSIRYNKEGGKVKITVGKSGDKKFISVEDNGIGIPKEEQDRVFERFYRVDKSHSKETGGTGLGLSIVKHTVLIHNGKITMNSEVSKGTKITVTF</sequence>
<dbReference type="PANTHER" id="PTHR45453">
    <property type="entry name" value="PHOSPHATE REGULON SENSOR PROTEIN PHOR"/>
    <property type="match status" value="1"/>
</dbReference>
<dbReference type="EC" id="2.7.13.3" evidence="3"/>
<dbReference type="GO" id="GO:0016036">
    <property type="term" value="P:cellular response to phosphate starvation"/>
    <property type="evidence" value="ECO:0007669"/>
    <property type="project" value="TreeGrafter"/>
</dbReference>
<dbReference type="FunFam" id="3.30.565.10:FF:000006">
    <property type="entry name" value="Sensor histidine kinase WalK"/>
    <property type="match status" value="1"/>
</dbReference>
<comment type="catalytic activity">
    <reaction evidence="1">
        <text>ATP + protein L-histidine = ADP + protein N-phospho-L-histidine.</text>
        <dbReference type="EC" id="2.7.13.3"/>
    </reaction>
</comment>
<dbReference type="GO" id="GO:0000155">
    <property type="term" value="F:phosphorelay sensor kinase activity"/>
    <property type="evidence" value="ECO:0007669"/>
    <property type="project" value="InterPro"/>
</dbReference>
<dbReference type="Pfam" id="PF00512">
    <property type="entry name" value="HisKA"/>
    <property type="match status" value="1"/>
</dbReference>
<dbReference type="Pfam" id="PF02518">
    <property type="entry name" value="HATPase_c"/>
    <property type="match status" value="1"/>
</dbReference>
<dbReference type="PANTHER" id="PTHR45453:SF1">
    <property type="entry name" value="PHOSPHATE REGULON SENSOR PROTEIN PHOR"/>
    <property type="match status" value="1"/>
</dbReference>
<organism evidence="11 12">
    <name type="scientific">Monoglobus pectinilyticus</name>
    <dbReference type="NCBI Taxonomy" id="1981510"/>
    <lineage>
        <taxon>Bacteria</taxon>
        <taxon>Bacillati</taxon>
        <taxon>Bacillota</taxon>
        <taxon>Clostridia</taxon>
        <taxon>Monoglobales</taxon>
        <taxon>Monoglobaceae</taxon>
        <taxon>Monoglobus</taxon>
    </lineage>
</organism>
<dbReference type="EMBL" id="CP020991">
    <property type="protein sequence ID" value="AUO19166.1"/>
    <property type="molecule type" value="Genomic_DNA"/>
</dbReference>
<dbReference type="AlphaFoldDB" id="A0A2K9P1M7"/>
<dbReference type="GO" id="GO:0004721">
    <property type="term" value="F:phosphoprotein phosphatase activity"/>
    <property type="evidence" value="ECO:0007669"/>
    <property type="project" value="TreeGrafter"/>
</dbReference>
<evidence type="ECO:0000256" key="4">
    <source>
        <dbReference type="ARBA" id="ARBA00022553"/>
    </source>
</evidence>
<dbReference type="Gene3D" id="3.30.450.20">
    <property type="entry name" value="PAS domain"/>
    <property type="match status" value="1"/>
</dbReference>
<keyword evidence="12" id="KW-1185">Reference proteome</keyword>
<keyword evidence="8 9" id="KW-0472">Membrane</keyword>
<evidence type="ECO:0000256" key="8">
    <source>
        <dbReference type="ARBA" id="ARBA00023136"/>
    </source>
</evidence>
<dbReference type="InterPro" id="IPR036097">
    <property type="entry name" value="HisK_dim/P_sf"/>
</dbReference>
<dbReference type="PROSITE" id="PS50109">
    <property type="entry name" value="HIS_KIN"/>
    <property type="match status" value="1"/>
</dbReference>
<dbReference type="OrthoDB" id="9813151at2"/>
<dbReference type="SUPFAM" id="SSF55874">
    <property type="entry name" value="ATPase domain of HSP90 chaperone/DNA topoisomerase II/histidine kinase"/>
    <property type="match status" value="1"/>
</dbReference>
<evidence type="ECO:0000313" key="11">
    <source>
        <dbReference type="EMBL" id="AUO19166.1"/>
    </source>
</evidence>
<dbReference type="KEGG" id="mpec:B9O19_00997"/>
<dbReference type="FunFam" id="1.10.287.130:FF:000001">
    <property type="entry name" value="Two-component sensor histidine kinase"/>
    <property type="match status" value="1"/>
</dbReference>
<dbReference type="CDD" id="cd00075">
    <property type="entry name" value="HATPase"/>
    <property type="match status" value="1"/>
</dbReference>
<dbReference type="PRINTS" id="PR00344">
    <property type="entry name" value="BCTRLSENSOR"/>
</dbReference>
<keyword evidence="9" id="KW-0812">Transmembrane</keyword>
<dbReference type="SUPFAM" id="SSF47384">
    <property type="entry name" value="Homodimeric domain of signal transducing histidine kinase"/>
    <property type="match status" value="1"/>
</dbReference>
<dbReference type="Proteomes" id="UP000235589">
    <property type="component" value="Chromosome"/>
</dbReference>
<keyword evidence="5" id="KW-0808">Transferase</keyword>
<name>A0A2K9P1M7_9FIRM</name>
<dbReference type="RefSeq" id="WP_102365393.1">
    <property type="nucleotide sequence ID" value="NZ_CP020991.1"/>
</dbReference>
<keyword evidence="9" id="KW-1133">Transmembrane helix</keyword>
<proteinExistence type="predicted"/>
<reference evidence="11 12" key="1">
    <citation type="submission" date="2017-04" db="EMBL/GenBank/DDBJ databases">
        <title>Monoglobus pectinilyticus 14 draft genome.</title>
        <authorList>
            <person name="Kim C."/>
            <person name="Rosendale D.I."/>
            <person name="Kelly W.J."/>
            <person name="Tannock G.W."/>
            <person name="Patchett M.L."/>
            <person name="Jordens J.Z."/>
        </authorList>
    </citation>
    <scope>NUCLEOTIDE SEQUENCE [LARGE SCALE GENOMIC DNA]</scope>
    <source>
        <strain evidence="11 12">14</strain>
    </source>
</reference>
<gene>
    <name evidence="11" type="ORF">B9O19_00997</name>
</gene>
<feature type="transmembrane region" description="Helical" evidence="9">
    <location>
        <begin position="156"/>
        <end position="175"/>
    </location>
</feature>
<feature type="transmembrane region" description="Helical" evidence="9">
    <location>
        <begin position="6"/>
        <end position="31"/>
    </location>
</feature>
<evidence type="ECO:0000256" key="7">
    <source>
        <dbReference type="ARBA" id="ARBA00023012"/>
    </source>
</evidence>
<keyword evidence="7" id="KW-0902">Two-component regulatory system</keyword>
<dbReference type="InterPro" id="IPR003594">
    <property type="entry name" value="HATPase_dom"/>
</dbReference>
<dbReference type="CDD" id="cd00082">
    <property type="entry name" value="HisKA"/>
    <property type="match status" value="1"/>
</dbReference>
<dbReference type="GO" id="GO:0005886">
    <property type="term" value="C:plasma membrane"/>
    <property type="evidence" value="ECO:0007669"/>
    <property type="project" value="TreeGrafter"/>
</dbReference>
<dbReference type="Gene3D" id="1.10.287.130">
    <property type="match status" value="1"/>
</dbReference>
<dbReference type="InterPro" id="IPR004358">
    <property type="entry name" value="Sig_transdc_His_kin-like_C"/>
</dbReference>